<evidence type="ECO:0000313" key="2">
    <source>
        <dbReference type="Ensembl" id="ENSCVAP00000028714.1"/>
    </source>
</evidence>
<dbReference type="AlphaFoldDB" id="A0A3Q2EAM8"/>
<evidence type="ECO:0000256" key="1">
    <source>
        <dbReference type="SAM" id="SignalP"/>
    </source>
</evidence>
<keyword evidence="3" id="KW-1185">Reference proteome</keyword>
<dbReference type="Ensembl" id="ENSCVAT00000030741.1">
    <property type="protein sequence ID" value="ENSCVAP00000028714.1"/>
    <property type="gene ID" value="ENSCVAG00000015951.1"/>
</dbReference>
<sequence>MCRCFYACVFWCFSVFQKQLFGMESPSPVQLTGWRKHFNSYTLQGRRNVRNATKRNTNTKTNTQ</sequence>
<name>A0A3Q2EAM8_CYPVA</name>
<dbReference type="InterPro" id="IPR009125">
    <property type="entry name" value="ATPMK"/>
</dbReference>
<evidence type="ECO:0008006" key="4">
    <source>
        <dbReference type="Google" id="ProtNLM"/>
    </source>
</evidence>
<feature type="chain" id="PRO_5018522187" description="Secreted protein" evidence="1">
    <location>
        <begin position="23"/>
        <end position="64"/>
    </location>
</feature>
<keyword evidence="1" id="KW-0732">Signal</keyword>
<dbReference type="Pfam" id="PF14960">
    <property type="entry name" value="ATP_synth_reg"/>
    <property type="match status" value="1"/>
</dbReference>
<dbReference type="GeneTree" id="ENSGT00940000178055"/>
<reference evidence="2" key="2">
    <citation type="submission" date="2025-09" db="UniProtKB">
        <authorList>
            <consortium name="Ensembl"/>
        </authorList>
    </citation>
    <scope>IDENTIFICATION</scope>
</reference>
<reference evidence="2" key="1">
    <citation type="submission" date="2025-08" db="UniProtKB">
        <authorList>
            <consortium name="Ensembl"/>
        </authorList>
    </citation>
    <scope>IDENTIFICATION</scope>
</reference>
<protein>
    <recommendedName>
        <fullName evidence="4">Secreted protein</fullName>
    </recommendedName>
</protein>
<organism evidence="2 3">
    <name type="scientific">Cyprinodon variegatus</name>
    <name type="common">Sheepshead minnow</name>
    <dbReference type="NCBI Taxonomy" id="28743"/>
    <lineage>
        <taxon>Eukaryota</taxon>
        <taxon>Metazoa</taxon>
        <taxon>Chordata</taxon>
        <taxon>Craniata</taxon>
        <taxon>Vertebrata</taxon>
        <taxon>Euteleostomi</taxon>
        <taxon>Actinopterygii</taxon>
        <taxon>Neopterygii</taxon>
        <taxon>Teleostei</taxon>
        <taxon>Neoteleostei</taxon>
        <taxon>Acanthomorphata</taxon>
        <taxon>Ovalentaria</taxon>
        <taxon>Atherinomorphae</taxon>
        <taxon>Cyprinodontiformes</taxon>
        <taxon>Cyprinodontidae</taxon>
        <taxon>Cyprinodon</taxon>
    </lineage>
</organism>
<dbReference type="Proteomes" id="UP000265020">
    <property type="component" value="Unassembled WGS sequence"/>
</dbReference>
<feature type="signal peptide" evidence="1">
    <location>
        <begin position="1"/>
        <end position="22"/>
    </location>
</feature>
<proteinExistence type="predicted"/>
<accession>A0A3Q2EAM8</accession>
<evidence type="ECO:0000313" key="3">
    <source>
        <dbReference type="Proteomes" id="UP000265020"/>
    </source>
</evidence>